<gene>
    <name evidence="10" type="ORF">ES332_D02G005200v1</name>
</gene>
<dbReference type="Pfam" id="PF04844">
    <property type="entry name" value="Ovate"/>
    <property type="match status" value="1"/>
</dbReference>
<dbReference type="GO" id="GO:0005634">
    <property type="term" value="C:nucleus"/>
    <property type="evidence" value="ECO:0007669"/>
    <property type="project" value="UniProtKB-SubCell"/>
</dbReference>
<keyword evidence="4 6" id="KW-0804">Transcription</keyword>
<dbReference type="PANTHER" id="PTHR33057">
    <property type="entry name" value="TRANSCRIPTION REPRESSOR OFP7-RELATED"/>
    <property type="match status" value="1"/>
</dbReference>
<keyword evidence="3 6" id="KW-0805">Transcription regulation</keyword>
<name>A0A5D2LS39_GOSTO</name>
<evidence type="ECO:0000256" key="6">
    <source>
        <dbReference type="RuleBase" id="RU367028"/>
    </source>
</evidence>
<evidence type="ECO:0000313" key="11">
    <source>
        <dbReference type="Proteomes" id="UP000322667"/>
    </source>
</evidence>
<evidence type="ECO:0000256" key="5">
    <source>
        <dbReference type="ARBA" id="ARBA00023242"/>
    </source>
</evidence>
<dbReference type="Pfam" id="PF13724">
    <property type="entry name" value="DNA_binding_2"/>
    <property type="match status" value="1"/>
</dbReference>
<keyword evidence="8" id="KW-0472">Membrane</keyword>
<evidence type="ECO:0000256" key="1">
    <source>
        <dbReference type="ARBA" id="ARBA00004123"/>
    </source>
</evidence>
<evidence type="ECO:0000256" key="3">
    <source>
        <dbReference type="ARBA" id="ARBA00023015"/>
    </source>
</evidence>
<proteinExistence type="predicted"/>
<feature type="transmembrane region" description="Helical" evidence="8">
    <location>
        <begin position="12"/>
        <end position="35"/>
    </location>
</feature>
<feature type="compositionally biased region" description="Basic residues" evidence="7">
    <location>
        <begin position="144"/>
        <end position="155"/>
    </location>
</feature>
<sequence length="377" mass="43242">MPTIFSSIVDPQTFLFFIFNHTFPVFIHLLTLLLLQSLPPISLLLLLLIIIIIKVFIFLQNNPFFFIQKLPFSMGNSRFKLSDMFPNVWFYKLKDMNKTKHHEKKKHRPSSSKQEQPHLNPRKSYHFTRELVPIHVSPDQPLRKSTKKRNPRRNFRSPPSKVLTSSVSAGCSCRETIKNKPDSPPEYSASSSSSLSSSDDSSLPQESFDNLVWSSSKANDDIISDADVKKIDEFLPELELPPIVTKPAKFNDMVKDIKNKTKKFGHSPSGVKLRVNSPKIANRRLVQGHARRSISSNSSSSSSRRSLSESFAVVKSSVDPQRDFRESMVEMIMENNIRASKDLEDLLACYLSLNSDEYHEIIIKVFKQIWFDLIDVR</sequence>
<dbReference type="EMBL" id="CM017624">
    <property type="protein sequence ID" value="TYH81732.1"/>
    <property type="molecule type" value="Genomic_DNA"/>
</dbReference>
<reference evidence="10 11" key="1">
    <citation type="submission" date="2019-07" db="EMBL/GenBank/DDBJ databases">
        <title>WGS assembly of Gossypium tomentosum.</title>
        <authorList>
            <person name="Chen Z.J."/>
            <person name="Sreedasyam A."/>
            <person name="Ando A."/>
            <person name="Song Q."/>
            <person name="De L."/>
            <person name="Hulse-Kemp A."/>
            <person name="Ding M."/>
            <person name="Ye W."/>
            <person name="Kirkbride R."/>
            <person name="Jenkins J."/>
            <person name="Plott C."/>
            <person name="Lovell J."/>
            <person name="Lin Y.-M."/>
            <person name="Vaughn R."/>
            <person name="Liu B."/>
            <person name="Li W."/>
            <person name="Simpson S."/>
            <person name="Scheffler B."/>
            <person name="Saski C."/>
            <person name="Grover C."/>
            <person name="Hu G."/>
            <person name="Conover J."/>
            <person name="Carlson J."/>
            <person name="Shu S."/>
            <person name="Boston L."/>
            <person name="Williams M."/>
            <person name="Peterson D."/>
            <person name="Mcgee K."/>
            <person name="Jones D."/>
            <person name="Wendel J."/>
            <person name="Stelly D."/>
            <person name="Grimwood J."/>
            <person name="Schmutz J."/>
        </authorList>
    </citation>
    <scope>NUCLEOTIDE SEQUENCE [LARGE SCALE GENOMIC DNA]</scope>
    <source>
        <strain evidence="10">7179.01</strain>
    </source>
</reference>
<dbReference type="GO" id="GO:0045892">
    <property type="term" value="P:negative regulation of DNA-templated transcription"/>
    <property type="evidence" value="ECO:0007669"/>
    <property type="project" value="UniProtKB-UniRule"/>
</dbReference>
<dbReference type="PROSITE" id="PS51754">
    <property type="entry name" value="OVATE"/>
    <property type="match status" value="1"/>
</dbReference>
<protein>
    <recommendedName>
        <fullName evidence="6">Transcription repressor</fullName>
    </recommendedName>
    <alternativeName>
        <fullName evidence="6">Ovate family protein</fullName>
    </alternativeName>
</protein>
<keyword evidence="8" id="KW-1133">Transmembrane helix</keyword>
<dbReference type="AlphaFoldDB" id="A0A5D2LS39"/>
<evidence type="ECO:0000256" key="8">
    <source>
        <dbReference type="SAM" id="Phobius"/>
    </source>
</evidence>
<organism evidence="10 11">
    <name type="scientific">Gossypium tomentosum</name>
    <name type="common">Hawaiian cotton</name>
    <name type="synonym">Gossypium sandvicense</name>
    <dbReference type="NCBI Taxonomy" id="34277"/>
    <lineage>
        <taxon>Eukaryota</taxon>
        <taxon>Viridiplantae</taxon>
        <taxon>Streptophyta</taxon>
        <taxon>Embryophyta</taxon>
        <taxon>Tracheophyta</taxon>
        <taxon>Spermatophyta</taxon>
        <taxon>Magnoliopsida</taxon>
        <taxon>eudicotyledons</taxon>
        <taxon>Gunneridae</taxon>
        <taxon>Pentapetalae</taxon>
        <taxon>rosids</taxon>
        <taxon>malvids</taxon>
        <taxon>Malvales</taxon>
        <taxon>Malvaceae</taxon>
        <taxon>Malvoideae</taxon>
        <taxon>Gossypium</taxon>
    </lineage>
</organism>
<dbReference type="InterPro" id="IPR006458">
    <property type="entry name" value="Ovate_C"/>
</dbReference>
<comment type="function">
    <text evidence="6">Transcriptional repressor that regulates multiple aspects of plant growth and development.</text>
</comment>
<dbReference type="InterPro" id="IPR038933">
    <property type="entry name" value="Ovate"/>
</dbReference>
<dbReference type="Proteomes" id="UP000322667">
    <property type="component" value="Chromosome D02"/>
</dbReference>
<feature type="compositionally biased region" description="Basic residues" evidence="7">
    <location>
        <begin position="100"/>
        <end position="110"/>
    </location>
</feature>
<dbReference type="NCBIfam" id="TIGR01568">
    <property type="entry name" value="A_thal_3678"/>
    <property type="match status" value="1"/>
</dbReference>
<keyword evidence="2 6" id="KW-0678">Repressor</keyword>
<feature type="compositionally biased region" description="Low complexity" evidence="7">
    <location>
        <begin position="185"/>
        <end position="203"/>
    </location>
</feature>
<keyword evidence="8" id="KW-0812">Transmembrane</keyword>
<feature type="region of interest" description="Disordered" evidence="7">
    <location>
        <begin position="100"/>
        <end position="120"/>
    </location>
</feature>
<keyword evidence="11" id="KW-1185">Reference proteome</keyword>
<dbReference type="PANTHER" id="PTHR33057:SF151">
    <property type="entry name" value="TRANSCRIPTION REPRESSOR OFP1"/>
    <property type="match status" value="1"/>
</dbReference>
<accession>A0A5D2LS39</accession>
<evidence type="ECO:0000259" key="9">
    <source>
        <dbReference type="PROSITE" id="PS51754"/>
    </source>
</evidence>
<evidence type="ECO:0000256" key="7">
    <source>
        <dbReference type="SAM" id="MobiDB-lite"/>
    </source>
</evidence>
<comment type="subcellular location">
    <subcellularLocation>
        <location evidence="1 6">Nucleus</location>
    </subcellularLocation>
</comment>
<evidence type="ECO:0000256" key="4">
    <source>
        <dbReference type="ARBA" id="ARBA00023163"/>
    </source>
</evidence>
<evidence type="ECO:0000313" key="10">
    <source>
        <dbReference type="EMBL" id="TYH81732.1"/>
    </source>
</evidence>
<keyword evidence="5 6" id="KW-0539">Nucleus</keyword>
<dbReference type="InterPro" id="IPR025830">
    <property type="entry name" value="DNA_bnd_dom_ovate"/>
</dbReference>
<feature type="domain" description="OVATE" evidence="9">
    <location>
        <begin position="313"/>
        <end position="372"/>
    </location>
</feature>
<feature type="transmembrane region" description="Helical" evidence="8">
    <location>
        <begin position="41"/>
        <end position="59"/>
    </location>
</feature>
<evidence type="ECO:0000256" key="2">
    <source>
        <dbReference type="ARBA" id="ARBA00022491"/>
    </source>
</evidence>
<dbReference type="GO" id="GO:0003677">
    <property type="term" value="F:DNA binding"/>
    <property type="evidence" value="ECO:0007669"/>
    <property type="project" value="InterPro"/>
</dbReference>
<feature type="region of interest" description="Disordered" evidence="7">
    <location>
        <begin position="138"/>
        <end position="203"/>
    </location>
</feature>